<dbReference type="CDD" id="cd00200">
    <property type="entry name" value="WD40"/>
    <property type="match status" value="1"/>
</dbReference>
<sequence>MKINTLVPKTFLSNPIHSKTNLSSPIEMASPVSPVSKLSMMNSPVSKSKLKLSNYIPSLSAPPSSTSSCSSNSSSSISTSSETDESPLSSQRFSIQDEVNVKYQFPTPLISTPNLHSQSHKSLAVLSGHVGSVSCLALCGEFILSASQGKDIIVWQQPDLRLFAKFGNGDGSVKALVTVGNKVFTAHQDSRIRVWKVSRSSENVFKLVDTLPTTKDYLGKFMKQSNYVQTRRHHKRLWIEHADSISCLCVYNGLIYSGSWDKSLKVWRLSDLKCLESIKAHDDAINGLVSCKGIVYSASADGKIKAWGKEGKNNSHSLKGVLEGHKDVSFNSVIVSDDGKWVYGGGSDGYVMGWEGNGNFESWKLVSETKAHDMAVLCMCLMGEFLCSGSADKSIGIWKREAFGKLCKVGVISGHEGPVKCLQASSNRIGGGFLLYSGSLDKSVRVWWVPRYNNNTQAEVEEDNSTTTLSCTMKQSIISY</sequence>
<dbReference type="PANTHER" id="PTHR22844">
    <property type="entry name" value="F-BOX AND WD40 DOMAIN PROTEIN"/>
    <property type="match status" value="1"/>
</dbReference>
<dbReference type="Proteomes" id="UP001372338">
    <property type="component" value="Unassembled WGS sequence"/>
</dbReference>
<dbReference type="InterPro" id="IPR015943">
    <property type="entry name" value="WD40/YVTN_repeat-like_dom_sf"/>
</dbReference>
<dbReference type="SMART" id="SM00320">
    <property type="entry name" value="WD40"/>
    <property type="match status" value="7"/>
</dbReference>
<evidence type="ECO:0000313" key="3">
    <source>
        <dbReference type="EMBL" id="KAK7258192.1"/>
    </source>
</evidence>
<proteinExistence type="predicted"/>
<gene>
    <name evidence="3" type="ORF">RIF29_32707</name>
</gene>
<evidence type="ECO:0000313" key="4">
    <source>
        <dbReference type="Proteomes" id="UP001372338"/>
    </source>
</evidence>
<reference evidence="3 4" key="1">
    <citation type="submission" date="2024-01" db="EMBL/GenBank/DDBJ databases">
        <title>The genomes of 5 underutilized Papilionoideae crops provide insights into root nodulation and disease resistanc.</title>
        <authorList>
            <person name="Yuan L."/>
        </authorList>
    </citation>
    <scope>NUCLEOTIDE SEQUENCE [LARGE SCALE GENOMIC DNA]</scope>
    <source>
        <strain evidence="3">ZHUSHIDOU_FW_LH</strain>
        <tissue evidence="3">Leaf</tissue>
    </source>
</reference>
<comment type="caution">
    <text evidence="3">The sequence shown here is derived from an EMBL/GenBank/DDBJ whole genome shotgun (WGS) entry which is preliminary data.</text>
</comment>
<feature type="compositionally biased region" description="Low complexity" evidence="2">
    <location>
        <begin position="60"/>
        <end position="81"/>
    </location>
</feature>
<dbReference type="PROSITE" id="PS50294">
    <property type="entry name" value="WD_REPEATS_REGION"/>
    <property type="match status" value="1"/>
</dbReference>
<dbReference type="InterPro" id="IPR001680">
    <property type="entry name" value="WD40_rpt"/>
</dbReference>
<dbReference type="InterPro" id="IPR036322">
    <property type="entry name" value="WD40_repeat_dom_sf"/>
</dbReference>
<dbReference type="InterPro" id="IPR045182">
    <property type="entry name" value="JINGUBANG-like"/>
</dbReference>
<dbReference type="EMBL" id="JAYWIO010000006">
    <property type="protein sequence ID" value="KAK7258192.1"/>
    <property type="molecule type" value="Genomic_DNA"/>
</dbReference>
<evidence type="ECO:0000256" key="1">
    <source>
        <dbReference type="PROSITE-ProRule" id="PRU00221"/>
    </source>
</evidence>
<dbReference type="Pfam" id="PF00400">
    <property type="entry name" value="WD40"/>
    <property type="match status" value="6"/>
</dbReference>
<accession>A0AAN9EJ07</accession>
<protein>
    <submittedName>
        <fullName evidence="3">Uncharacterized protein</fullName>
    </submittedName>
</protein>
<dbReference type="PROSITE" id="PS50082">
    <property type="entry name" value="WD_REPEATS_2"/>
    <property type="match status" value="1"/>
</dbReference>
<keyword evidence="4" id="KW-1185">Reference proteome</keyword>
<evidence type="ECO:0000256" key="2">
    <source>
        <dbReference type="SAM" id="MobiDB-lite"/>
    </source>
</evidence>
<organism evidence="3 4">
    <name type="scientific">Crotalaria pallida</name>
    <name type="common">Smooth rattlebox</name>
    <name type="synonym">Crotalaria striata</name>
    <dbReference type="NCBI Taxonomy" id="3830"/>
    <lineage>
        <taxon>Eukaryota</taxon>
        <taxon>Viridiplantae</taxon>
        <taxon>Streptophyta</taxon>
        <taxon>Embryophyta</taxon>
        <taxon>Tracheophyta</taxon>
        <taxon>Spermatophyta</taxon>
        <taxon>Magnoliopsida</taxon>
        <taxon>eudicotyledons</taxon>
        <taxon>Gunneridae</taxon>
        <taxon>Pentapetalae</taxon>
        <taxon>rosids</taxon>
        <taxon>fabids</taxon>
        <taxon>Fabales</taxon>
        <taxon>Fabaceae</taxon>
        <taxon>Papilionoideae</taxon>
        <taxon>50 kb inversion clade</taxon>
        <taxon>genistoids sensu lato</taxon>
        <taxon>core genistoids</taxon>
        <taxon>Crotalarieae</taxon>
        <taxon>Crotalaria</taxon>
    </lineage>
</organism>
<dbReference type="PANTHER" id="PTHR22844:SF340">
    <property type="entry name" value="OS01G0946100 PROTEIN"/>
    <property type="match status" value="1"/>
</dbReference>
<name>A0AAN9EJ07_CROPI</name>
<dbReference type="AlphaFoldDB" id="A0AAN9EJ07"/>
<dbReference type="Gene3D" id="2.130.10.10">
    <property type="entry name" value="YVTN repeat-like/Quinoprotein amine dehydrogenase"/>
    <property type="match status" value="3"/>
</dbReference>
<dbReference type="SUPFAM" id="SSF50978">
    <property type="entry name" value="WD40 repeat-like"/>
    <property type="match status" value="1"/>
</dbReference>
<dbReference type="FunFam" id="2.130.10.10:FF:000775">
    <property type="entry name" value="BnaA09g28200D protein"/>
    <property type="match status" value="1"/>
</dbReference>
<feature type="region of interest" description="Disordered" evidence="2">
    <location>
        <begin position="60"/>
        <end position="91"/>
    </location>
</feature>
<feature type="repeat" description="WD" evidence="1">
    <location>
        <begin position="412"/>
        <end position="447"/>
    </location>
</feature>
<keyword evidence="1" id="KW-0853">WD repeat</keyword>